<dbReference type="PANTHER" id="PTHR31400">
    <property type="entry name" value="GUANYLYL CYCLASE DOMAIN CONTAINING PROTEIN 1 GUCD1"/>
    <property type="match status" value="1"/>
</dbReference>
<dbReference type="OrthoDB" id="206796at2759"/>
<dbReference type="Pfam" id="PF09778">
    <property type="entry name" value="Guanylate_cyc_2"/>
    <property type="match status" value="1"/>
</dbReference>
<dbReference type="InterPro" id="IPR018616">
    <property type="entry name" value="GUCD1"/>
</dbReference>
<evidence type="ECO:0000313" key="2">
    <source>
        <dbReference type="Proteomes" id="UP000502823"/>
    </source>
</evidence>
<sequence>MLQDKERVTKRFLEAAEKGIVVRKSSLSCQDLVHHLSKSGPIILLTDASLLHCDICKVNKLTSELRGCLPWSASYTGHYIVLCGYSLSNEKFLYRNPSLSDRVCAMSFATLDEARCSYGTDEDAILICSKSWTSESQ</sequence>
<dbReference type="PANTHER" id="PTHR31400:SF1">
    <property type="entry name" value="PROTEIN GUCD1"/>
    <property type="match status" value="1"/>
</dbReference>
<proteinExistence type="predicted"/>
<dbReference type="EMBL" id="BLKM01009919">
    <property type="protein sequence ID" value="GFG28828.1"/>
    <property type="molecule type" value="Genomic_DNA"/>
</dbReference>
<reference evidence="2" key="1">
    <citation type="submission" date="2020-01" db="EMBL/GenBank/DDBJ databases">
        <title>Draft genome sequence of the Termite Coptotermes fromosanus.</title>
        <authorList>
            <person name="Itakura S."/>
            <person name="Yosikawa Y."/>
            <person name="Umezawa K."/>
        </authorList>
    </citation>
    <scope>NUCLEOTIDE SEQUENCE [LARGE SCALE GENOMIC DNA]</scope>
</reference>
<keyword evidence="2" id="KW-1185">Reference proteome</keyword>
<dbReference type="Proteomes" id="UP000502823">
    <property type="component" value="Unassembled WGS sequence"/>
</dbReference>
<evidence type="ECO:0000313" key="1">
    <source>
        <dbReference type="EMBL" id="GFG28828.1"/>
    </source>
</evidence>
<dbReference type="AlphaFoldDB" id="A0A6L2PEM0"/>
<name>A0A6L2PEM0_COPFO</name>
<gene>
    <name evidence="1" type="ORF">Cfor_03043</name>
</gene>
<protein>
    <submittedName>
        <fullName evidence="1">Uncharacterized protein</fullName>
    </submittedName>
</protein>
<organism evidence="1 2">
    <name type="scientific">Coptotermes formosanus</name>
    <name type="common">Formosan subterranean termite</name>
    <dbReference type="NCBI Taxonomy" id="36987"/>
    <lineage>
        <taxon>Eukaryota</taxon>
        <taxon>Metazoa</taxon>
        <taxon>Ecdysozoa</taxon>
        <taxon>Arthropoda</taxon>
        <taxon>Hexapoda</taxon>
        <taxon>Insecta</taxon>
        <taxon>Pterygota</taxon>
        <taxon>Neoptera</taxon>
        <taxon>Polyneoptera</taxon>
        <taxon>Dictyoptera</taxon>
        <taxon>Blattodea</taxon>
        <taxon>Blattoidea</taxon>
        <taxon>Termitoidae</taxon>
        <taxon>Rhinotermitidae</taxon>
        <taxon>Coptotermes</taxon>
    </lineage>
</organism>
<accession>A0A6L2PEM0</accession>
<comment type="caution">
    <text evidence="1">The sequence shown here is derived from an EMBL/GenBank/DDBJ whole genome shotgun (WGS) entry which is preliminary data.</text>
</comment>
<dbReference type="InParanoid" id="A0A6L2PEM0"/>
<dbReference type="FunCoup" id="A0A6L2PEM0">
    <property type="interactions" value="79"/>
</dbReference>